<dbReference type="WBParaSite" id="nRc.2.0.1.t45460-RA">
    <property type="protein sequence ID" value="nRc.2.0.1.t45460-RA"/>
    <property type="gene ID" value="nRc.2.0.1.g45460"/>
</dbReference>
<sequence length="102" mass="11630">MVYSYDHSSCKNDCAVNKMNPQILRLIAWPSEWPQFLPRLEEDRTAEFAHALISKMPVLALSLGRNFGTQPVKFNSDEFAGRSQRFKNNSALLTVASKIDNR</sequence>
<name>A0A915L6U4_ROMCU</name>
<protein>
    <submittedName>
        <fullName evidence="2">Uncharacterized protein</fullName>
    </submittedName>
</protein>
<keyword evidence="1" id="KW-1185">Reference proteome</keyword>
<evidence type="ECO:0000313" key="1">
    <source>
        <dbReference type="Proteomes" id="UP000887565"/>
    </source>
</evidence>
<evidence type="ECO:0000313" key="2">
    <source>
        <dbReference type="WBParaSite" id="nRc.2.0.1.t45460-RA"/>
    </source>
</evidence>
<dbReference type="AlphaFoldDB" id="A0A915L6U4"/>
<organism evidence="1 2">
    <name type="scientific">Romanomermis culicivorax</name>
    <name type="common">Nematode worm</name>
    <dbReference type="NCBI Taxonomy" id="13658"/>
    <lineage>
        <taxon>Eukaryota</taxon>
        <taxon>Metazoa</taxon>
        <taxon>Ecdysozoa</taxon>
        <taxon>Nematoda</taxon>
        <taxon>Enoplea</taxon>
        <taxon>Dorylaimia</taxon>
        <taxon>Mermithida</taxon>
        <taxon>Mermithoidea</taxon>
        <taxon>Mermithidae</taxon>
        <taxon>Romanomermis</taxon>
    </lineage>
</organism>
<reference evidence="2" key="1">
    <citation type="submission" date="2022-11" db="UniProtKB">
        <authorList>
            <consortium name="WormBaseParasite"/>
        </authorList>
    </citation>
    <scope>IDENTIFICATION</scope>
</reference>
<dbReference type="Proteomes" id="UP000887565">
    <property type="component" value="Unplaced"/>
</dbReference>
<accession>A0A915L6U4</accession>
<proteinExistence type="predicted"/>